<dbReference type="GO" id="GO:0016787">
    <property type="term" value="F:hydrolase activity"/>
    <property type="evidence" value="ECO:0007669"/>
    <property type="project" value="UniProtKB-KW"/>
</dbReference>
<dbReference type="Pfam" id="PF17829">
    <property type="entry name" value="GH115_C"/>
    <property type="match status" value="1"/>
</dbReference>
<dbReference type="Pfam" id="PF15979">
    <property type="entry name" value="Glyco_hydro_115"/>
    <property type="match status" value="1"/>
</dbReference>
<dbReference type="RefSeq" id="WP_081169709.1">
    <property type="nucleotide sequence ID" value="NZ_LWBP01000213.1"/>
</dbReference>
<proteinExistence type="predicted"/>
<reference evidence="5" key="1">
    <citation type="submission" date="2016-04" db="EMBL/GenBank/DDBJ databases">
        <authorList>
            <person name="Chen L."/>
            <person name="Zhuang W."/>
            <person name="Wang G."/>
        </authorList>
    </citation>
    <scope>NUCLEOTIDE SEQUENCE [LARGE SCALE GENOMIC DNA]</scope>
    <source>
        <strain evidence="5">208</strain>
    </source>
</reference>
<organism evidence="4 5">
    <name type="scientific">Niastella populi</name>
    <dbReference type="NCBI Taxonomy" id="550983"/>
    <lineage>
        <taxon>Bacteria</taxon>
        <taxon>Pseudomonadati</taxon>
        <taxon>Bacteroidota</taxon>
        <taxon>Chitinophagia</taxon>
        <taxon>Chitinophagales</taxon>
        <taxon>Chitinophagaceae</taxon>
        <taxon>Niastella</taxon>
    </lineage>
</organism>
<dbReference type="STRING" id="550983.A4R26_28430"/>
<accession>A0A1V9F2M5</accession>
<dbReference type="InterPro" id="IPR031924">
    <property type="entry name" value="GH115"/>
</dbReference>
<dbReference type="Gene3D" id="3.20.20.520">
    <property type="entry name" value="Glycosyl hydrolase family 115"/>
    <property type="match status" value="1"/>
</dbReference>
<dbReference type="PANTHER" id="PTHR37842">
    <property type="match status" value="1"/>
</dbReference>
<evidence type="ECO:0000313" key="4">
    <source>
        <dbReference type="EMBL" id="OQP52683.1"/>
    </source>
</evidence>
<comment type="caution">
    <text evidence="4">The sequence shown here is derived from an EMBL/GenBank/DDBJ whole genome shotgun (WGS) entry which is preliminary data.</text>
</comment>
<keyword evidence="1" id="KW-0378">Hydrolase</keyword>
<evidence type="ECO:0000256" key="1">
    <source>
        <dbReference type="ARBA" id="ARBA00022801"/>
    </source>
</evidence>
<evidence type="ECO:0000259" key="3">
    <source>
        <dbReference type="Pfam" id="PF17829"/>
    </source>
</evidence>
<dbReference type="InterPro" id="IPR042301">
    <property type="entry name" value="GH115_sf"/>
</dbReference>
<gene>
    <name evidence="4" type="ORF">A4R26_28430</name>
</gene>
<dbReference type="GO" id="GO:0005975">
    <property type="term" value="P:carbohydrate metabolic process"/>
    <property type="evidence" value="ECO:0007669"/>
    <property type="project" value="UniProtKB-ARBA"/>
</dbReference>
<feature type="signal peptide" evidence="2">
    <location>
        <begin position="1"/>
        <end position="21"/>
    </location>
</feature>
<dbReference type="Gene3D" id="2.60.120.1620">
    <property type="match status" value="1"/>
</dbReference>
<dbReference type="PANTHER" id="PTHR37842:SF2">
    <property type="entry name" value="GYLCOSYL HYDROLASE 115 C-TERMINAL DOMAIN-CONTAINING PROTEIN"/>
    <property type="match status" value="1"/>
</dbReference>
<evidence type="ECO:0000256" key="2">
    <source>
        <dbReference type="SAM" id="SignalP"/>
    </source>
</evidence>
<keyword evidence="2" id="KW-0732">Signal</keyword>
<dbReference type="InterPro" id="IPR029018">
    <property type="entry name" value="Hex-like_dom2"/>
</dbReference>
<dbReference type="EMBL" id="LWBP01000213">
    <property type="protein sequence ID" value="OQP52683.1"/>
    <property type="molecule type" value="Genomic_DNA"/>
</dbReference>
<dbReference type="OrthoDB" id="8727830at2"/>
<name>A0A1V9F2M5_9BACT</name>
<feature type="chain" id="PRO_5012709330" description="Gylcosyl hydrolase 115 C-terminal domain-containing protein" evidence="2">
    <location>
        <begin position="22"/>
        <end position="974"/>
    </location>
</feature>
<keyword evidence="5" id="KW-1185">Reference proteome</keyword>
<protein>
    <recommendedName>
        <fullName evidence="3">Gylcosyl hydrolase 115 C-terminal domain-containing protein</fullName>
    </recommendedName>
</protein>
<evidence type="ECO:0000313" key="5">
    <source>
        <dbReference type="Proteomes" id="UP000192276"/>
    </source>
</evidence>
<sequence length="974" mass="110405">MNQLFRCFWGLVFLLPVASVAQDFSFTDKEKGVQILYSTAGPKLDSIAAHLLANDLQLLTGSRPAVITDRAQAKGNVIVIGNISAPLIQQFTGKQSSLITALKNKWECFALQVIDTPGSRISKALVVAGSDARGTAYGVFSLSEKLGVSPWYWWADVPVKQQRSLTIQQPLFISTTPRIKFRGIFINDEDWGLQPWAAKTFEPETGDIGPNTYAKVFELLLRLKANLIWPAMHPCTKAFFYYPDNKKVAEDYSIVIGSSHAEPMLRNNVGEWNEKTMGHFNYVTNKEKVFDYWESRVQETTANDVLYSMGMRGVHDSGMEGVKNKSEAVPLLEQIFKDQRDLLSKYRGKPADSIPQVFTAYKEVLDIYDNGLKVPDDITLVWPDDNYGYIHRLNNDNEKKRAGGSGVYYHASYWGRPHDYLWFGTTPPTLMKEELMKALQAGANRLWVLNVGDIKPLEFITDYFFRLAYDPNKIAGSNYRHHLGDWVKRTISKEREEAAAIENILLRFYLLMYERKPEFMGWSRTEPTTQTAPTQYNHFYYGDEAQARIDSYDALEKAVKLRRSKLAGMPAEAAFYQLVYYPVVCASYMNKKFLYRDKAMYYAKQNRLSAMDYAAMSKAAYDSIIKETEYYNNSLAGGKWKNIMSMRPRDLPVFKEPVMPEISIDAADGWGIAPEGFVTKDSSLLGDAVKLQLPLFDNIYRQQYFVDIFLCDKKTVSWTAAAPDWIRLSHSSGSLLAEPGKNQQRIKVYIDWNKAPDDKQLSGKIIFKGNGKQAELMVQACRLNKPPMPAGTAIENNGYICIKAAAYNAISSRPGPFKWSRYDDLGYTGSVLRASLPLGGEKPMGTDLERIKKAAHYVDYDFYTFTPATPRMTVFAVPAHPVNNKYRNRYAVSADDGALTLVDLKTEGRSEEWKRNVLSNRAAKNVQLPYLDKGFHKLRIYCVDPGVMLDEIRIDLGGLKQAYSTLPETKANKK</sequence>
<dbReference type="Gene3D" id="3.30.379.10">
    <property type="entry name" value="Chitobiase/beta-hexosaminidase domain 2-like"/>
    <property type="match status" value="1"/>
</dbReference>
<dbReference type="InterPro" id="IPR041437">
    <property type="entry name" value="GH115_C"/>
</dbReference>
<feature type="domain" description="Gylcosyl hydrolase 115 C-terminal" evidence="3">
    <location>
        <begin position="794"/>
        <end position="968"/>
    </location>
</feature>
<dbReference type="Gene3D" id="1.20.58.2150">
    <property type="match status" value="1"/>
</dbReference>
<dbReference type="Proteomes" id="UP000192276">
    <property type="component" value="Unassembled WGS sequence"/>
</dbReference>
<dbReference type="SUPFAM" id="SSF55545">
    <property type="entry name" value="beta-N-acetylhexosaminidase-like domain"/>
    <property type="match status" value="1"/>
</dbReference>
<dbReference type="AlphaFoldDB" id="A0A1V9F2M5"/>